<dbReference type="GO" id="GO:0006433">
    <property type="term" value="P:prolyl-tRNA aminoacylation"/>
    <property type="evidence" value="ECO:0007669"/>
    <property type="project" value="InterPro"/>
</dbReference>
<dbReference type="PANTHER" id="PTHR43382:SF2">
    <property type="entry name" value="BIFUNCTIONAL GLUTAMATE_PROLINE--TRNA LIGASE"/>
    <property type="match status" value="1"/>
</dbReference>
<dbReference type="InterPro" id="IPR032710">
    <property type="entry name" value="NTF2-like_dom_sf"/>
</dbReference>
<evidence type="ECO:0000259" key="1">
    <source>
        <dbReference type="PROSITE" id="PS50862"/>
    </source>
</evidence>
<proteinExistence type="predicted"/>
<dbReference type="InterPro" id="IPR004499">
    <property type="entry name" value="Pro-tRNA-ligase_IIa_arc-type"/>
</dbReference>
<protein>
    <recommendedName>
        <fullName evidence="1">Aminoacyl-transfer RNA synthetases class-II family profile domain-containing protein</fullName>
    </recommendedName>
</protein>
<dbReference type="Gene3D" id="3.40.50.800">
    <property type="entry name" value="Anticodon-binding domain"/>
    <property type="match status" value="1"/>
</dbReference>
<dbReference type="InterPro" id="IPR037401">
    <property type="entry name" value="SnoaL-like"/>
</dbReference>
<gene>
    <name evidence="2" type="ORF">EVOR1521_LOCUS30926</name>
</gene>
<dbReference type="GO" id="GO:0017101">
    <property type="term" value="C:aminoacyl-tRNA synthetase multienzyme complex"/>
    <property type="evidence" value="ECO:0007669"/>
    <property type="project" value="TreeGrafter"/>
</dbReference>
<keyword evidence="3" id="KW-1185">Reference proteome</keyword>
<dbReference type="AlphaFoldDB" id="A0AA36JPE3"/>
<sequence length="621" mass="68847">MASRQHAVAWVDRYGEAWRTQSVEAILALFTEEAVYVERPYDETGIYHGHEGIKNYWLEHIQVRERNINFQNISEDLVWDESSCTSFAKWEARFEVRQTSEKPWKPVRFLQVAKLRFAPDGRVQHFEEYWHGRSLQAAKGLRAPQARRRRCGPKRRPKVSAPFWRRLFGADLGPFEQEAMRLTLRKGTPERAALPGADALEQVPVVCNALAKLSASPKTDLVAWYRRLVTASDLAEDSDVTGAPTLRPWGAFLWEELRGALAEGLAELRAQPFALPVLGHAEPPAGQEAPSLEARAAGEPLLYKAMAKWISSARDLPLILSRGVAAVTSEPPKRPLAFLRARELHVQEGHAAHSSEEEAEKFLQQVLAVYLRLCRELLALDVYVEERVAGARVVLAKIPGGALEVAAVQHLGTTAAEDFKMRFCTADAEGAAVNRACWLSSFSATQRLIAAALLRHSDHLGAALPPRLAPLQVVIIPMTRFEDRKQEEAARRCVQQIQAWCEALAAQLSAPAAFRGEGGETDAELPAWARQGLRVQADLEDATPGKRIRRWICRGVPLLLTAQLAEGSDDRARVRMTARDMPGLDCHTAAACGGEDAVTAARAARRQLAALQRRLGTRGTE</sequence>
<dbReference type="SUPFAM" id="SSF55681">
    <property type="entry name" value="Class II aaRS and biotin synthetases"/>
    <property type="match status" value="1"/>
</dbReference>
<dbReference type="GO" id="GO:0004827">
    <property type="term" value="F:proline-tRNA ligase activity"/>
    <property type="evidence" value="ECO:0007669"/>
    <property type="project" value="InterPro"/>
</dbReference>
<feature type="domain" description="Aminoacyl-transfer RNA synthetases class-II family profile" evidence="1">
    <location>
        <begin position="247"/>
        <end position="540"/>
    </location>
</feature>
<dbReference type="InterPro" id="IPR045864">
    <property type="entry name" value="aa-tRNA-synth_II/BPL/LPL"/>
</dbReference>
<dbReference type="Gene3D" id="3.30.930.10">
    <property type="entry name" value="Bira Bifunctional Protein, Domain 2"/>
    <property type="match status" value="1"/>
</dbReference>
<dbReference type="EMBL" id="CAUJNA010003797">
    <property type="protein sequence ID" value="CAJ1409968.1"/>
    <property type="molecule type" value="Genomic_DNA"/>
</dbReference>
<dbReference type="Gene3D" id="3.10.450.50">
    <property type="match status" value="1"/>
</dbReference>
<organism evidence="2 3">
    <name type="scientific">Effrenium voratum</name>
    <dbReference type="NCBI Taxonomy" id="2562239"/>
    <lineage>
        <taxon>Eukaryota</taxon>
        <taxon>Sar</taxon>
        <taxon>Alveolata</taxon>
        <taxon>Dinophyceae</taxon>
        <taxon>Suessiales</taxon>
        <taxon>Symbiodiniaceae</taxon>
        <taxon>Effrenium</taxon>
    </lineage>
</organism>
<dbReference type="GO" id="GO:0005737">
    <property type="term" value="C:cytoplasm"/>
    <property type="evidence" value="ECO:0007669"/>
    <property type="project" value="InterPro"/>
</dbReference>
<accession>A0AA36JPE3</accession>
<dbReference type="Pfam" id="PF12680">
    <property type="entry name" value="SnoaL_2"/>
    <property type="match status" value="1"/>
</dbReference>
<dbReference type="InterPro" id="IPR036621">
    <property type="entry name" value="Anticodon-bd_dom_sf"/>
</dbReference>
<dbReference type="SUPFAM" id="SSF54427">
    <property type="entry name" value="NTF2-like"/>
    <property type="match status" value="1"/>
</dbReference>
<dbReference type="PROSITE" id="PS50862">
    <property type="entry name" value="AA_TRNA_LIGASE_II"/>
    <property type="match status" value="1"/>
</dbReference>
<evidence type="ECO:0000313" key="2">
    <source>
        <dbReference type="EMBL" id="CAJ1409968.1"/>
    </source>
</evidence>
<name>A0AA36JPE3_9DINO</name>
<dbReference type="Proteomes" id="UP001178507">
    <property type="component" value="Unassembled WGS sequence"/>
</dbReference>
<dbReference type="GO" id="GO:0005524">
    <property type="term" value="F:ATP binding"/>
    <property type="evidence" value="ECO:0007669"/>
    <property type="project" value="InterPro"/>
</dbReference>
<comment type="caution">
    <text evidence="2">The sequence shown here is derived from an EMBL/GenBank/DDBJ whole genome shotgun (WGS) entry which is preliminary data.</text>
</comment>
<dbReference type="InterPro" id="IPR006195">
    <property type="entry name" value="aa-tRNA-synth_II"/>
</dbReference>
<dbReference type="PANTHER" id="PTHR43382">
    <property type="entry name" value="PROLYL-TRNA SYNTHETASE"/>
    <property type="match status" value="1"/>
</dbReference>
<reference evidence="2" key="1">
    <citation type="submission" date="2023-08" db="EMBL/GenBank/DDBJ databases">
        <authorList>
            <person name="Chen Y."/>
            <person name="Shah S."/>
            <person name="Dougan E. K."/>
            <person name="Thang M."/>
            <person name="Chan C."/>
        </authorList>
    </citation>
    <scope>NUCLEOTIDE SEQUENCE</scope>
</reference>
<evidence type="ECO:0000313" key="3">
    <source>
        <dbReference type="Proteomes" id="UP001178507"/>
    </source>
</evidence>
<dbReference type="SUPFAM" id="SSF52954">
    <property type="entry name" value="Class II aaRS ABD-related"/>
    <property type="match status" value="1"/>
</dbReference>